<evidence type="ECO:0000313" key="2">
    <source>
        <dbReference type="EMBL" id="GEO41428.1"/>
    </source>
</evidence>
<protein>
    <submittedName>
        <fullName evidence="2">Uncharacterized protein</fullName>
    </submittedName>
</protein>
<keyword evidence="1" id="KW-1133">Transmembrane helix</keyword>
<dbReference type="OrthoDB" id="9812349at2"/>
<feature type="transmembrane region" description="Helical" evidence="1">
    <location>
        <begin position="36"/>
        <end position="57"/>
    </location>
</feature>
<sequence>MISFHAFQMGLLLLLFCAVMAPLPGCWKICRRAGWPGWMSLLIVIPVVNAAAVFLFVNSKPSRFNAALRRNVEPNSTLHLPVHH</sequence>
<keyword evidence="3" id="KW-1185">Reference proteome</keyword>
<dbReference type="AlphaFoldDB" id="A0A512DY76"/>
<accession>A0A512DY76</accession>
<dbReference type="Proteomes" id="UP000321523">
    <property type="component" value="Unassembled WGS sequence"/>
</dbReference>
<gene>
    <name evidence="2" type="ORF">SAE02_55760</name>
</gene>
<keyword evidence="1" id="KW-0472">Membrane</keyword>
<evidence type="ECO:0000256" key="1">
    <source>
        <dbReference type="SAM" id="Phobius"/>
    </source>
</evidence>
<dbReference type="RefSeq" id="WP_044432396.1">
    <property type="nucleotide sequence ID" value="NZ_BJYZ01000028.1"/>
</dbReference>
<evidence type="ECO:0000313" key="3">
    <source>
        <dbReference type="Proteomes" id="UP000321523"/>
    </source>
</evidence>
<reference evidence="2 3" key="1">
    <citation type="submission" date="2019-07" db="EMBL/GenBank/DDBJ databases">
        <title>Whole genome shotgun sequence of Skermanella aerolata NBRC 106429.</title>
        <authorList>
            <person name="Hosoyama A."/>
            <person name="Uohara A."/>
            <person name="Ohji S."/>
            <person name="Ichikawa N."/>
        </authorList>
    </citation>
    <scope>NUCLEOTIDE SEQUENCE [LARGE SCALE GENOMIC DNA]</scope>
    <source>
        <strain evidence="2 3">NBRC 106429</strain>
    </source>
</reference>
<proteinExistence type="predicted"/>
<name>A0A512DY76_9PROT</name>
<comment type="caution">
    <text evidence="2">The sequence shown here is derived from an EMBL/GenBank/DDBJ whole genome shotgun (WGS) entry which is preliminary data.</text>
</comment>
<organism evidence="2 3">
    <name type="scientific">Skermanella aerolata</name>
    <dbReference type="NCBI Taxonomy" id="393310"/>
    <lineage>
        <taxon>Bacteria</taxon>
        <taxon>Pseudomonadati</taxon>
        <taxon>Pseudomonadota</taxon>
        <taxon>Alphaproteobacteria</taxon>
        <taxon>Rhodospirillales</taxon>
        <taxon>Azospirillaceae</taxon>
        <taxon>Skermanella</taxon>
    </lineage>
</organism>
<keyword evidence="1" id="KW-0812">Transmembrane</keyword>
<dbReference type="EMBL" id="BJYZ01000028">
    <property type="protein sequence ID" value="GEO41428.1"/>
    <property type="molecule type" value="Genomic_DNA"/>
</dbReference>